<dbReference type="SUPFAM" id="SSF53335">
    <property type="entry name" value="S-adenosyl-L-methionine-dependent methyltransferases"/>
    <property type="match status" value="1"/>
</dbReference>
<gene>
    <name evidence="1" type="ORF">BD289DRAFT_120434</name>
</gene>
<dbReference type="InParanoid" id="A0A2T3AG51"/>
<reference evidence="1 2" key="1">
    <citation type="journal article" date="2018" name="Mycol. Prog.">
        <title>Coniella lustricola, a new species from submerged detritus.</title>
        <authorList>
            <person name="Raudabaugh D.B."/>
            <person name="Iturriaga T."/>
            <person name="Carver A."/>
            <person name="Mondo S."/>
            <person name="Pangilinan J."/>
            <person name="Lipzen A."/>
            <person name="He G."/>
            <person name="Amirebrahimi M."/>
            <person name="Grigoriev I.V."/>
            <person name="Miller A.N."/>
        </authorList>
    </citation>
    <scope>NUCLEOTIDE SEQUENCE [LARGE SCALE GENOMIC DNA]</scope>
    <source>
        <strain evidence="1 2">B22-T-1</strain>
    </source>
</reference>
<dbReference type="Proteomes" id="UP000241462">
    <property type="component" value="Unassembled WGS sequence"/>
</dbReference>
<evidence type="ECO:0000313" key="2">
    <source>
        <dbReference type="Proteomes" id="UP000241462"/>
    </source>
</evidence>
<keyword evidence="2" id="KW-1185">Reference proteome</keyword>
<sequence length="393" mass="44389">MRPVDNAVSWKAPDDWAISPTESRLPVSASSQFFDMGATNQYPMDSLDIAQVQRETEGMLRTPMRNVLRKLNDHSEDVVTARNIQDPEASNSMGKCKENSLRMHREREMEKKRWMLIALYNMDTIWAPEGKPLKPDIMPSFQRVLALFETQGTASYLAATNISVPVYHLSPQPLNHRDYPNIHPVISPSLSTSMLALESDSFSSVSCLKMTSILPSAEIPQLLQNIHRILTPRGYLNMVIIDPWPVAKSMGPLLQRWIDENVILNLELSFRTSHPSRNFPVWLEKARLRGQGSIITNTRFTAVSGGAENSNGIVASATTSAVTSQMDSDEADGAIKKQLRTTVGRLLWKEIWGCHVLSGKRWWWEVPEIVKECADRKTWWEYSIIAACKAPDN</sequence>
<dbReference type="InterPro" id="IPR029063">
    <property type="entry name" value="SAM-dependent_MTases_sf"/>
</dbReference>
<name>A0A2T3AG51_9PEZI</name>
<dbReference type="AlphaFoldDB" id="A0A2T3AG51"/>
<evidence type="ECO:0000313" key="1">
    <source>
        <dbReference type="EMBL" id="PSR97165.1"/>
    </source>
</evidence>
<dbReference type="OrthoDB" id="3902588at2759"/>
<evidence type="ECO:0008006" key="3">
    <source>
        <dbReference type="Google" id="ProtNLM"/>
    </source>
</evidence>
<proteinExistence type="predicted"/>
<protein>
    <recommendedName>
        <fullName evidence="3">Methyltransferase type 11 domain-containing protein</fullName>
    </recommendedName>
</protein>
<organism evidence="1 2">
    <name type="scientific">Coniella lustricola</name>
    <dbReference type="NCBI Taxonomy" id="2025994"/>
    <lineage>
        <taxon>Eukaryota</taxon>
        <taxon>Fungi</taxon>
        <taxon>Dikarya</taxon>
        <taxon>Ascomycota</taxon>
        <taxon>Pezizomycotina</taxon>
        <taxon>Sordariomycetes</taxon>
        <taxon>Sordariomycetidae</taxon>
        <taxon>Diaporthales</taxon>
        <taxon>Schizoparmaceae</taxon>
        <taxon>Coniella</taxon>
    </lineage>
</organism>
<accession>A0A2T3AG51</accession>
<dbReference type="EMBL" id="KZ678394">
    <property type="protein sequence ID" value="PSR97165.1"/>
    <property type="molecule type" value="Genomic_DNA"/>
</dbReference>